<name>J3P5Q6_GAET3</name>
<dbReference type="EnsemblFungi" id="EJT75008">
    <property type="protein sequence ID" value="EJT75008"/>
    <property type="gene ID" value="GGTG_08846"/>
</dbReference>
<evidence type="ECO:0000256" key="2">
    <source>
        <dbReference type="ARBA" id="ARBA00005546"/>
    </source>
</evidence>
<evidence type="ECO:0000256" key="6">
    <source>
        <dbReference type="ARBA" id="ARBA00023242"/>
    </source>
</evidence>
<feature type="compositionally biased region" description="Low complexity" evidence="9">
    <location>
        <begin position="28"/>
        <end position="39"/>
    </location>
</feature>
<reference evidence="11" key="4">
    <citation type="journal article" date="2015" name="G3 (Bethesda)">
        <title>Genome sequences of three phytopathogenic species of the Magnaporthaceae family of fungi.</title>
        <authorList>
            <person name="Okagaki L.H."/>
            <person name="Nunes C.C."/>
            <person name="Sailsbery J."/>
            <person name="Clay B."/>
            <person name="Brown D."/>
            <person name="John T."/>
            <person name="Oh Y."/>
            <person name="Young N."/>
            <person name="Fitzgerald M."/>
            <person name="Haas B.J."/>
            <person name="Zeng Q."/>
            <person name="Young S."/>
            <person name="Adiconis X."/>
            <person name="Fan L."/>
            <person name="Levin J.Z."/>
            <person name="Mitchell T.K."/>
            <person name="Okubara P.A."/>
            <person name="Farman M.L."/>
            <person name="Kohn L.M."/>
            <person name="Birren B."/>
            <person name="Ma L.-J."/>
            <person name="Dean R.A."/>
        </authorList>
    </citation>
    <scope>NUCLEOTIDE SEQUENCE</scope>
    <source>
        <strain evidence="11">R3-111a-1</strain>
    </source>
</reference>
<dbReference type="STRING" id="644352.J3P5Q6"/>
<reference evidence="11" key="5">
    <citation type="submission" date="2018-04" db="UniProtKB">
        <authorList>
            <consortium name="EnsemblFungi"/>
        </authorList>
    </citation>
    <scope>IDENTIFICATION</scope>
    <source>
        <strain evidence="11">R3-111a-1</strain>
    </source>
</reference>
<protein>
    <recommendedName>
        <fullName evidence="4">EKC/KEOPS complex subunit CGI121</fullName>
    </recommendedName>
    <alternativeName>
        <fullName evidence="3">EKC/KEOPS complex subunit cgi121</fullName>
    </alternativeName>
</protein>
<comment type="function">
    <text evidence="7">Component of the EKC/KEOPS complex that is required for the formation of a threonylcarbamoyl group on adenosine at position 37 (t(6)A37) in tRNAs that read codons beginning with adenine. The complex is probably involved in the transfer of the threonylcarbamoyl moiety of threonylcarbamoyl-AMP (TC-AMP) to the N6 group of A37. CGI121 acts as an allosteric effector that regulates the t(6)A activity of the complex. The EKC/KEOPS complex also promotes both telomere uncapping and telomere elongation. The complex is required for efficient recruitment of transcriptional coactivators. CGI121 is not required for tRNA modification.</text>
</comment>
<dbReference type="FunCoup" id="J3P5Q6">
    <property type="interactions" value="493"/>
</dbReference>
<dbReference type="EMBL" id="GL385398">
    <property type="protein sequence ID" value="EJT75008.1"/>
    <property type="molecule type" value="Genomic_DNA"/>
</dbReference>
<proteinExistence type="inferred from homology"/>
<dbReference type="OrthoDB" id="329139at2759"/>
<accession>J3P5Q6</accession>
<evidence type="ECO:0000313" key="12">
    <source>
        <dbReference type="Proteomes" id="UP000006039"/>
    </source>
</evidence>
<dbReference type="GeneID" id="20349304"/>
<evidence type="ECO:0000313" key="11">
    <source>
        <dbReference type="EnsemblFungi" id="EJT75008"/>
    </source>
</evidence>
<keyword evidence="6 8" id="KW-0539">Nucleus</keyword>
<evidence type="ECO:0000256" key="8">
    <source>
        <dbReference type="RuleBase" id="RU004398"/>
    </source>
</evidence>
<reference evidence="10" key="3">
    <citation type="submission" date="2010-09" db="EMBL/GenBank/DDBJ databases">
        <title>Annotation of Gaeumannomyces graminis var. tritici R3-111a-1.</title>
        <authorList>
            <consortium name="The Broad Institute Genome Sequencing Platform"/>
            <person name="Ma L.-J."/>
            <person name="Dead R."/>
            <person name="Young S.K."/>
            <person name="Zeng Q."/>
            <person name="Gargeya S."/>
            <person name="Fitzgerald M."/>
            <person name="Haas B."/>
            <person name="Abouelleil A."/>
            <person name="Alvarado L."/>
            <person name="Arachchi H.M."/>
            <person name="Berlin A."/>
            <person name="Brown A."/>
            <person name="Chapman S.B."/>
            <person name="Chen Z."/>
            <person name="Dunbar C."/>
            <person name="Freedman E."/>
            <person name="Gearin G."/>
            <person name="Gellesch M."/>
            <person name="Goldberg J."/>
            <person name="Griggs A."/>
            <person name="Gujja S."/>
            <person name="Heiman D."/>
            <person name="Howarth C."/>
            <person name="Larson L."/>
            <person name="Lui A."/>
            <person name="MacDonald P.J.P."/>
            <person name="Mehta T."/>
            <person name="Montmayeur A."/>
            <person name="Murphy C."/>
            <person name="Neiman D."/>
            <person name="Pearson M."/>
            <person name="Priest M."/>
            <person name="Roberts A."/>
            <person name="Saif S."/>
            <person name="Shea T."/>
            <person name="Shenoy N."/>
            <person name="Sisk P."/>
            <person name="Stolte C."/>
            <person name="Sykes S."/>
            <person name="Yandava C."/>
            <person name="Wortman J."/>
            <person name="Nusbaum C."/>
            <person name="Birren B."/>
        </authorList>
    </citation>
    <scope>NUCLEOTIDE SEQUENCE</scope>
    <source>
        <strain evidence="10">R3-111a-1</strain>
    </source>
</reference>
<dbReference type="PANTHER" id="PTHR15840">
    <property type="entry name" value="CGI-121 FAMILY MEMBER"/>
    <property type="match status" value="1"/>
</dbReference>
<comment type="similarity">
    <text evidence="2 8">Belongs to the CGI121/TPRKB family.</text>
</comment>
<evidence type="ECO:0000256" key="9">
    <source>
        <dbReference type="SAM" id="MobiDB-lite"/>
    </source>
</evidence>
<dbReference type="Proteomes" id="UP000006039">
    <property type="component" value="Unassembled WGS sequence"/>
</dbReference>
<evidence type="ECO:0000256" key="1">
    <source>
        <dbReference type="ARBA" id="ARBA00004123"/>
    </source>
</evidence>
<gene>
    <name evidence="11" type="primary">20349304</name>
    <name evidence="10" type="ORF">GGTG_08846</name>
</gene>
<evidence type="ECO:0000256" key="5">
    <source>
        <dbReference type="ARBA" id="ARBA00022694"/>
    </source>
</evidence>
<evidence type="ECO:0000313" key="10">
    <source>
        <dbReference type="EMBL" id="EJT75008.1"/>
    </source>
</evidence>
<reference evidence="12" key="1">
    <citation type="submission" date="2010-07" db="EMBL/GenBank/DDBJ databases">
        <title>The genome sequence of Gaeumannomyces graminis var. tritici strain R3-111a-1.</title>
        <authorList>
            <consortium name="The Broad Institute Genome Sequencing Platform"/>
            <person name="Ma L.-J."/>
            <person name="Dead R."/>
            <person name="Young S."/>
            <person name="Zeng Q."/>
            <person name="Koehrsen M."/>
            <person name="Alvarado L."/>
            <person name="Berlin A."/>
            <person name="Chapman S.B."/>
            <person name="Chen Z."/>
            <person name="Freedman E."/>
            <person name="Gellesch M."/>
            <person name="Goldberg J."/>
            <person name="Griggs A."/>
            <person name="Gujja S."/>
            <person name="Heilman E.R."/>
            <person name="Heiman D."/>
            <person name="Hepburn T."/>
            <person name="Howarth C."/>
            <person name="Jen D."/>
            <person name="Larson L."/>
            <person name="Mehta T."/>
            <person name="Neiman D."/>
            <person name="Pearson M."/>
            <person name="Roberts A."/>
            <person name="Saif S."/>
            <person name="Shea T."/>
            <person name="Shenoy N."/>
            <person name="Sisk P."/>
            <person name="Stolte C."/>
            <person name="Sykes S."/>
            <person name="Walk T."/>
            <person name="White J."/>
            <person name="Yandava C."/>
            <person name="Haas B."/>
            <person name="Nusbaum C."/>
            <person name="Birren B."/>
        </authorList>
    </citation>
    <scope>NUCLEOTIDE SEQUENCE [LARGE SCALE GENOMIC DNA]</scope>
    <source>
        <strain evidence="12">R3-111a-1</strain>
    </source>
</reference>
<dbReference type="eggNOG" id="KOG4066">
    <property type="taxonomic scope" value="Eukaryota"/>
</dbReference>
<organism evidence="10">
    <name type="scientific">Gaeumannomyces tritici (strain R3-111a-1)</name>
    <name type="common">Wheat and barley take-all root rot fungus</name>
    <name type="synonym">Gaeumannomyces graminis var. tritici</name>
    <dbReference type="NCBI Taxonomy" id="644352"/>
    <lineage>
        <taxon>Eukaryota</taxon>
        <taxon>Fungi</taxon>
        <taxon>Dikarya</taxon>
        <taxon>Ascomycota</taxon>
        <taxon>Pezizomycotina</taxon>
        <taxon>Sordariomycetes</taxon>
        <taxon>Sordariomycetidae</taxon>
        <taxon>Magnaporthales</taxon>
        <taxon>Magnaporthaceae</taxon>
        <taxon>Gaeumannomyces</taxon>
    </lineage>
</organism>
<dbReference type="GO" id="GO:0005634">
    <property type="term" value="C:nucleus"/>
    <property type="evidence" value="ECO:0007669"/>
    <property type="project" value="UniProtKB-SubCell"/>
</dbReference>
<dbReference type="Pfam" id="PF08617">
    <property type="entry name" value="CGI-121"/>
    <property type="match status" value="1"/>
</dbReference>
<sequence length="259" mass="26844">MGVVVSKRRRSQGNMPQKQPPASDDDGAMSAPASADPASTAPPPAAAAAAAADSKPPAPPNLLAHIPLEHVPASYTVHAALFRSVANAGFLHAQLLARNAAFEYSFVDASTLASTTHLLAAVFRAVNTAASSSSSPSSGLRTPNVHSEAVFCLAPSANIAEAYRRFGISPASRDVVAVKVLTAGSNTTADDVWVHLCASVEGTAVPFTDENVALCTDWAKVRKYYKLNGAAALAGIKDEGARRRDEEMLILGAMALRGV</sequence>
<evidence type="ECO:0000256" key="3">
    <source>
        <dbReference type="ARBA" id="ARBA00015316"/>
    </source>
</evidence>
<dbReference type="GO" id="GO:0002949">
    <property type="term" value="P:tRNA threonylcarbamoyladenosine modification"/>
    <property type="evidence" value="ECO:0007669"/>
    <property type="project" value="TreeGrafter"/>
</dbReference>
<dbReference type="GO" id="GO:0005829">
    <property type="term" value="C:cytosol"/>
    <property type="evidence" value="ECO:0007669"/>
    <property type="project" value="TreeGrafter"/>
</dbReference>
<dbReference type="InterPro" id="IPR013926">
    <property type="entry name" value="CGI121/TPRKB"/>
</dbReference>
<evidence type="ECO:0000256" key="4">
    <source>
        <dbReference type="ARBA" id="ARBA00016009"/>
    </source>
</evidence>
<feature type="region of interest" description="Disordered" evidence="9">
    <location>
        <begin position="1"/>
        <end position="56"/>
    </location>
</feature>
<dbReference type="AlphaFoldDB" id="J3P5Q6"/>
<dbReference type="HOGENOM" id="CLU_065847_1_0_1"/>
<dbReference type="Gene3D" id="3.30.2380.10">
    <property type="entry name" value="CGI121/TPRKB"/>
    <property type="match status" value="1"/>
</dbReference>
<feature type="compositionally biased region" description="Low complexity" evidence="9">
    <location>
        <begin position="46"/>
        <end position="55"/>
    </location>
</feature>
<dbReference type="GO" id="GO:0000408">
    <property type="term" value="C:EKC/KEOPS complex"/>
    <property type="evidence" value="ECO:0007669"/>
    <property type="project" value="TreeGrafter"/>
</dbReference>
<keyword evidence="5" id="KW-0819">tRNA processing</keyword>
<keyword evidence="12" id="KW-1185">Reference proteome</keyword>
<dbReference type="VEuPathDB" id="FungiDB:GGTG_08846"/>
<reference evidence="10" key="2">
    <citation type="submission" date="2010-07" db="EMBL/GenBank/DDBJ databases">
        <authorList>
            <consortium name="The Broad Institute Genome Sequencing Platform"/>
            <consortium name="Broad Institute Genome Sequencing Center for Infectious Disease"/>
            <person name="Ma L.-J."/>
            <person name="Dead R."/>
            <person name="Young S."/>
            <person name="Zeng Q."/>
            <person name="Koehrsen M."/>
            <person name="Alvarado L."/>
            <person name="Berlin A."/>
            <person name="Chapman S.B."/>
            <person name="Chen Z."/>
            <person name="Freedman E."/>
            <person name="Gellesch M."/>
            <person name="Goldberg J."/>
            <person name="Griggs A."/>
            <person name="Gujja S."/>
            <person name="Heilman E.R."/>
            <person name="Heiman D."/>
            <person name="Hepburn T."/>
            <person name="Howarth C."/>
            <person name="Jen D."/>
            <person name="Larson L."/>
            <person name="Mehta T."/>
            <person name="Neiman D."/>
            <person name="Pearson M."/>
            <person name="Roberts A."/>
            <person name="Saif S."/>
            <person name="Shea T."/>
            <person name="Shenoy N."/>
            <person name="Sisk P."/>
            <person name="Stolte C."/>
            <person name="Sykes S."/>
            <person name="Walk T."/>
            <person name="White J."/>
            <person name="Yandava C."/>
            <person name="Haas B."/>
            <person name="Nusbaum C."/>
            <person name="Birren B."/>
        </authorList>
    </citation>
    <scope>NUCLEOTIDE SEQUENCE</scope>
    <source>
        <strain evidence="10">R3-111a-1</strain>
    </source>
</reference>
<comment type="subcellular location">
    <subcellularLocation>
        <location evidence="1">Nucleus</location>
    </subcellularLocation>
</comment>
<dbReference type="InterPro" id="IPR036504">
    <property type="entry name" value="CGI121/TPRKB_sf"/>
</dbReference>
<dbReference type="SUPFAM" id="SSF143870">
    <property type="entry name" value="PF0523-like"/>
    <property type="match status" value="1"/>
</dbReference>
<evidence type="ECO:0000256" key="7">
    <source>
        <dbReference type="ARBA" id="ARBA00025043"/>
    </source>
</evidence>
<feature type="compositionally biased region" description="Basic residues" evidence="9">
    <location>
        <begin position="1"/>
        <end position="11"/>
    </location>
</feature>
<dbReference type="RefSeq" id="XP_009224952.1">
    <property type="nucleotide sequence ID" value="XM_009226688.1"/>
</dbReference>
<dbReference type="PANTHER" id="PTHR15840:SF10">
    <property type="entry name" value="EKC_KEOPS COMPLEX SUBUNIT TPRKB"/>
    <property type="match status" value="1"/>
</dbReference>